<feature type="domain" description="Pilus formation protein N-terminal" evidence="4">
    <location>
        <begin position="101"/>
        <end position="169"/>
    </location>
</feature>
<dbReference type="InterPro" id="IPR032789">
    <property type="entry name" value="T2SS-T3SS_pil_N"/>
</dbReference>
<dbReference type="Pfam" id="PF13629">
    <property type="entry name" value="T2SS-T3SS_pil_N"/>
    <property type="match status" value="1"/>
</dbReference>
<feature type="compositionally biased region" description="Low complexity" evidence="2">
    <location>
        <begin position="620"/>
        <end position="629"/>
    </location>
</feature>
<feature type="domain" description="Type II/III secretion system secretin-like" evidence="3">
    <location>
        <begin position="343"/>
        <end position="504"/>
    </location>
</feature>
<dbReference type="InterPro" id="IPR004846">
    <property type="entry name" value="T2SS/T3SS_dom"/>
</dbReference>
<evidence type="ECO:0000256" key="1">
    <source>
        <dbReference type="RuleBase" id="RU004003"/>
    </source>
</evidence>
<dbReference type="GO" id="GO:0009306">
    <property type="term" value="P:protein secretion"/>
    <property type="evidence" value="ECO:0007669"/>
    <property type="project" value="InterPro"/>
</dbReference>
<gene>
    <name evidence="5" type="primary">gspD</name>
    <name evidence="5" type="ORF">Pan44_34470</name>
</gene>
<comment type="similarity">
    <text evidence="1">Belongs to the bacterial secretin family.</text>
</comment>
<dbReference type="EMBL" id="CP036271">
    <property type="protein sequence ID" value="QDT55404.1"/>
    <property type="molecule type" value="Genomic_DNA"/>
</dbReference>
<dbReference type="PRINTS" id="PR00811">
    <property type="entry name" value="BCTERIALGSPD"/>
</dbReference>
<evidence type="ECO:0000313" key="5">
    <source>
        <dbReference type="EMBL" id="QDT55404.1"/>
    </source>
</evidence>
<reference evidence="5 6" key="1">
    <citation type="submission" date="2019-02" db="EMBL/GenBank/DDBJ databases">
        <title>Deep-cultivation of Planctomycetes and their phenomic and genomic characterization uncovers novel biology.</title>
        <authorList>
            <person name="Wiegand S."/>
            <person name="Jogler M."/>
            <person name="Boedeker C."/>
            <person name="Pinto D."/>
            <person name="Vollmers J."/>
            <person name="Rivas-Marin E."/>
            <person name="Kohn T."/>
            <person name="Peeters S.H."/>
            <person name="Heuer A."/>
            <person name="Rast P."/>
            <person name="Oberbeckmann S."/>
            <person name="Bunk B."/>
            <person name="Jeske O."/>
            <person name="Meyerdierks A."/>
            <person name="Storesund J.E."/>
            <person name="Kallscheuer N."/>
            <person name="Luecker S."/>
            <person name="Lage O.M."/>
            <person name="Pohl T."/>
            <person name="Merkel B.J."/>
            <person name="Hornburger P."/>
            <person name="Mueller R.-W."/>
            <person name="Bruemmer F."/>
            <person name="Labrenz M."/>
            <person name="Spormann A.M."/>
            <person name="Op den Camp H."/>
            <person name="Overmann J."/>
            <person name="Amann R."/>
            <person name="Jetten M.S.M."/>
            <person name="Mascher T."/>
            <person name="Medema M.H."/>
            <person name="Devos D.P."/>
            <person name="Kaster A.-K."/>
            <person name="Ovreas L."/>
            <person name="Rohde M."/>
            <person name="Galperin M.Y."/>
            <person name="Jogler C."/>
        </authorList>
    </citation>
    <scope>NUCLEOTIDE SEQUENCE [LARGE SCALE GENOMIC DNA]</scope>
    <source>
        <strain evidence="5 6">Pan44</strain>
    </source>
</reference>
<feature type="compositionally biased region" description="Pro residues" evidence="2">
    <location>
        <begin position="607"/>
        <end position="619"/>
    </location>
</feature>
<evidence type="ECO:0000259" key="3">
    <source>
        <dbReference type="Pfam" id="PF00263"/>
    </source>
</evidence>
<evidence type="ECO:0000313" key="6">
    <source>
        <dbReference type="Proteomes" id="UP000315700"/>
    </source>
</evidence>
<name>A0A517SGZ6_9PLAN</name>
<dbReference type="PANTHER" id="PTHR30332:SF17">
    <property type="entry name" value="TYPE IV PILIATION SYSTEM PROTEIN DR_0774-RELATED"/>
    <property type="match status" value="1"/>
</dbReference>
<dbReference type="AlphaFoldDB" id="A0A517SGZ6"/>
<evidence type="ECO:0000259" key="4">
    <source>
        <dbReference type="Pfam" id="PF13629"/>
    </source>
</evidence>
<feature type="region of interest" description="Disordered" evidence="2">
    <location>
        <begin position="604"/>
        <end position="658"/>
    </location>
</feature>
<proteinExistence type="inferred from homology"/>
<protein>
    <submittedName>
        <fullName evidence="5">Type II secretion system protein D</fullName>
    </submittedName>
</protein>
<evidence type="ECO:0000256" key="2">
    <source>
        <dbReference type="SAM" id="MobiDB-lite"/>
    </source>
</evidence>
<dbReference type="InterPro" id="IPR050810">
    <property type="entry name" value="Bact_Secretion_Sys_Channel"/>
</dbReference>
<dbReference type="PANTHER" id="PTHR30332">
    <property type="entry name" value="PROBABLE GENERAL SECRETION PATHWAY PROTEIN D"/>
    <property type="match status" value="1"/>
</dbReference>
<dbReference type="InParanoid" id="A0A517SGZ6"/>
<accession>A0A517SGZ6</accession>
<keyword evidence="6" id="KW-1185">Reference proteome</keyword>
<dbReference type="Pfam" id="PF00263">
    <property type="entry name" value="Secretin"/>
    <property type="match status" value="1"/>
</dbReference>
<organism evidence="5 6">
    <name type="scientific">Caulifigura coniformis</name>
    <dbReference type="NCBI Taxonomy" id="2527983"/>
    <lineage>
        <taxon>Bacteria</taxon>
        <taxon>Pseudomonadati</taxon>
        <taxon>Planctomycetota</taxon>
        <taxon>Planctomycetia</taxon>
        <taxon>Planctomycetales</taxon>
        <taxon>Planctomycetaceae</taxon>
        <taxon>Caulifigura</taxon>
    </lineage>
</organism>
<dbReference type="KEGG" id="ccos:Pan44_34470"/>
<dbReference type="InterPro" id="IPR001775">
    <property type="entry name" value="GspD/PilQ"/>
</dbReference>
<dbReference type="Proteomes" id="UP000315700">
    <property type="component" value="Chromosome"/>
</dbReference>
<sequence>MSTATQNCRVQPAKVLPATFASWRSAARRIGLSMLGAASAFLSEAAIAQGPWAPPAVQQHYPAHTVIQRSASPVQQTVGHLPVDPRAGLDDRIESMPRVDQKLEVIHHRSQLVRTRTPITRTMASASGVIDIVPYSDTEFSILGLQLGMTDLLIWFENDPEPLKYAVTVIRDPELEDRRRIDYGKIERKLQILYPNSKVWLIPLSRRVIVRGQARDPEEATRIMQTVRLEVANLEYAGRNIGDDYVSGAAYDAGAGGAGTGLANGYNNLLNSFVVDELRVPGEFQVKVRVRIAELSHMQLRRYGADLGVAFNDGQNIIRSSMAQVPVISGMFDNGNVNCLLDALAVNGTAKIIEDATFVTLSGEPAAFLAGGEFAVPTTVGIGGAAAATTTFRGYGTSVIATPTVIDNDRFRLQVVAELSALNNQSAVAGIPGLNVKRVQTRVELQEGQTIVLGGLYGRTQRADVSRIPFLGEIPVIGTWMFNTKKATEDENELLIVVTPELVRAIDSDQQPPLPGFHVTHPDCYDFWKYNRTEGNPDLGHYQMLPYGHGESYAQDVGYNVFNPAPAPGGMAPQSGFAAGGYQSMPAPPQNGGYAAPGQGPVFAPSGVPPQPTMAPSPAPQQVGPGPQAYRGMNRGPVQQTAGVRGVPRQGVRPSYNR</sequence>
<dbReference type="GO" id="GO:0015627">
    <property type="term" value="C:type II protein secretion system complex"/>
    <property type="evidence" value="ECO:0007669"/>
    <property type="project" value="TreeGrafter"/>
</dbReference>